<dbReference type="InterPro" id="IPR001736">
    <property type="entry name" value="PLipase_D/transphosphatidylase"/>
</dbReference>
<evidence type="ECO:0000256" key="2">
    <source>
        <dbReference type="ARBA" id="ARBA00022801"/>
    </source>
</evidence>
<dbReference type="GO" id="GO:0009395">
    <property type="term" value="P:phospholipid catabolic process"/>
    <property type="evidence" value="ECO:0007669"/>
    <property type="project" value="TreeGrafter"/>
</dbReference>
<dbReference type="EC" id="3.1.4.4" evidence="5"/>
<keyword evidence="4" id="KW-0443">Lipid metabolism</keyword>
<dbReference type="PANTHER" id="PTHR18896:SF186">
    <property type="entry name" value="PHOSPHOLIPASE D"/>
    <property type="match status" value="1"/>
</dbReference>
<evidence type="ECO:0000313" key="8">
    <source>
        <dbReference type="Proteomes" id="UP001310890"/>
    </source>
</evidence>
<proteinExistence type="inferred from homology"/>
<keyword evidence="3 5" id="KW-0442">Lipid degradation</keyword>
<dbReference type="CDD" id="cd09141">
    <property type="entry name" value="PLDc_vPLD1_2_yPLD_like_2"/>
    <property type="match status" value="1"/>
</dbReference>
<dbReference type="PANTHER" id="PTHR18896">
    <property type="entry name" value="PHOSPHOLIPASE D"/>
    <property type="match status" value="1"/>
</dbReference>
<organism evidence="7 8">
    <name type="scientific">Meristemomyces frigidus</name>
    <dbReference type="NCBI Taxonomy" id="1508187"/>
    <lineage>
        <taxon>Eukaryota</taxon>
        <taxon>Fungi</taxon>
        <taxon>Dikarya</taxon>
        <taxon>Ascomycota</taxon>
        <taxon>Pezizomycotina</taxon>
        <taxon>Dothideomycetes</taxon>
        <taxon>Dothideomycetidae</taxon>
        <taxon>Mycosphaerellales</taxon>
        <taxon>Teratosphaeriaceae</taxon>
        <taxon>Meristemomyces</taxon>
    </lineage>
</organism>
<dbReference type="Pfam" id="PF00614">
    <property type="entry name" value="PLDc"/>
    <property type="match status" value="1"/>
</dbReference>
<dbReference type="InterPro" id="IPR015679">
    <property type="entry name" value="PLipase_D_fam"/>
</dbReference>
<accession>A0AAN7YSX6</accession>
<feature type="domain" description="PLD phosphodiesterase" evidence="6">
    <location>
        <begin position="680"/>
        <end position="707"/>
    </location>
</feature>
<dbReference type="GO" id="GO:0006654">
    <property type="term" value="P:phosphatidic acid biosynthetic process"/>
    <property type="evidence" value="ECO:0007669"/>
    <property type="project" value="InterPro"/>
</dbReference>
<dbReference type="Pfam" id="PF13091">
    <property type="entry name" value="PLDc_2"/>
    <property type="match status" value="1"/>
</dbReference>
<evidence type="ECO:0000256" key="1">
    <source>
        <dbReference type="ARBA" id="ARBA00022737"/>
    </source>
</evidence>
<dbReference type="AlphaFoldDB" id="A0AAN7YSX6"/>
<name>A0AAN7YSX6_9PEZI</name>
<reference evidence="7" key="1">
    <citation type="submission" date="2023-08" db="EMBL/GenBank/DDBJ databases">
        <title>Black Yeasts Isolated from many extreme environments.</title>
        <authorList>
            <person name="Coleine C."/>
            <person name="Stajich J.E."/>
            <person name="Selbmann L."/>
        </authorList>
    </citation>
    <scope>NUCLEOTIDE SEQUENCE</scope>
    <source>
        <strain evidence="7">CCFEE 5401</strain>
    </source>
</reference>
<dbReference type="EMBL" id="JAVRRL010000001">
    <property type="protein sequence ID" value="KAK5118948.1"/>
    <property type="molecule type" value="Genomic_DNA"/>
</dbReference>
<keyword evidence="2 5" id="KW-0378">Hydrolase</keyword>
<evidence type="ECO:0000313" key="7">
    <source>
        <dbReference type="EMBL" id="KAK5118948.1"/>
    </source>
</evidence>
<comment type="caution">
    <text evidence="7">The sequence shown here is derived from an EMBL/GenBank/DDBJ whole genome shotgun (WGS) entry which is preliminary data.</text>
</comment>
<comment type="similarity">
    <text evidence="5">Belongs to the phospholipase D family.</text>
</comment>
<evidence type="ECO:0000256" key="4">
    <source>
        <dbReference type="ARBA" id="ARBA00023098"/>
    </source>
</evidence>
<evidence type="ECO:0000256" key="5">
    <source>
        <dbReference type="PIRNR" id="PIRNR009376"/>
    </source>
</evidence>
<dbReference type="InterPro" id="IPR016555">
    <property type="entry name" value="PLipase_D_euk"/>
</dbReference>
<keyword evidence="1" id="KW-0677">Repeat</keyword>
<dbReference type="GO" id="GO:0004630">
    <property type="term" value="F:phospholipase D activity"/>
    <property type="evidence" value="ECO:0007669"/>
    <property type="project" value="UniProtKB-UniRule"/>
</dbReference>
<gene>
    <name evidence="7" type="ORF">LTR62_000159</name>
</gene>
<dbReference type="GO" id="GO:0035556">
    <property type="term" value="P:intracellular signal transduction"/>
    <property type="evidence" value="ECO:0007669"/>
    <property type="project" value="InterPro"/>
</dbReference>
<feature type="domain" description="PLD phosphodiesterase" evidence="6">
    <location>
        <begin position="226"/>
        <end position="253"/>
    </location>
</feature>
<comment type="catalytic activity">
    <reaction evidence="5">
        <text>a 1,2-diacyl-sn-glycero-3-phosphocholine + H2O = a 1,2-diacyl-sn-glycero-3-phosphate + choline + H(+)</text>
        <dbReference type="Rhea" id="RHEA:14445"/>
        <dbReference type="ChEBI" id="CHEBI:15354"/>
        <dbReference type="ChEBI" id="CHEBI:15377"/>
        <dbReference type="ChEBI" id="CHEBI:15378"/>
        <dbReference type="ChEBI" id="CHEBI:57643"/>
        <dbReference type="ChEBI" id="CHEBI:58608"/>
        <dbReference type="EC" id="3.1.4.4"/>
    </reaction>
</comment>
<dbReference type="Proteomes" id="UP001310890">
    <property type="component" value="Unassembled WGS sequence"/>
</dbReference>
<dbReference type="PROSITE" id="PS50035">
    <property type="entry name" value="PLD"/>
    <property type="match status" value="2"/>
</dbReference>
<dbReference type="InterPro" id="IPR025202">
    <property type="entry name" value="PLD-like_dom"/>
</dbReference>
<sequence>MAFLFDKMKDAVQDVQAKIKNRENERPQNGQQQGEAGIPRFNKHIHFHSHSAAECSDGDSHHLHRFQSFAPQREGNESKWYVDGCGYFWAVSEALEQARDSIWILDWWLSPELYLRRPAARNEQYRLDKMLFAAANRGVQINIIVYKEVTQALTLSSSHTKHWLEDNDKTGNIRVFRHPDHLPDRQTIASNVWASIKDTGLSASKLSKLPHDAIKGIYGMNDDTVLYWAHHEKLLVIDGRMAFMGGLDMCFGRWDTNQHSIADAHPGDLDRIVFPGQDYNNARIMDFTDVQNWQNNKLDRKYNSRMGWSDVSLCLRGPVVEDLKAHFAQRWNFIYDEKYNVRKNARYQPIVFYPNRAGIIGHPYQQDDPDARFDFEGQAHHFRERMRTQYEQRRGEFEQSREEFREKMHKMRRGAEGVEYPAGPLGGVQVQLMRSCTKWSHGVPLEHSIANAYIETIRNSKHFVYIENQFFITATSDVQKPVQNRIGAAIVERIVRAAKNREPYHMIINIPSIPGFAGDLKDDAALGTRAIMEYQYNSINRGGHSILESIAAQGVQPMDYLRFYNLRNYDRINASGTMARVEQKAGVNYDDARRGHDQKYGQVIDGQHYGQEYHDQSANAEAFDRYQQAAQEVRNEGGSSRLSHANWDSVAQCYMLDGPDLRDAPWDGDWQSEMDAFVSEELYIHSKLLIADDRVVICGSANLNDRSQLGSHDSEIAVLIEDDREINSYMAGQPWKATQFAASLRRQIFRKHLGLLPPQEIERPDANFMPLGETNNYDWNSRADMAVTDPLSQEFSNLWQGTAATNTAAFAKVFHPIPADNVRNWTQYDDFFEKYFKAPGKDAAAKDKDALRPSTWKYGHVVADEFSPGPQGLGEMKEVLSRVRGCLVEMPLMFLKEEGQNLAKEGMTLNSMTEVVYT</sequence>
<evidence type="ECO:0000259" key="6">
    <source>
        <dbReference type="PROSITE" id="PS50035"/>
    </source>
</evidence>
<dbReference type="PIRSF" id="PIRSF009376">
    <property type="entry name" value="Phospholipase_D_euk"/>
    <property type="match status" value="1"/>
</dbReference>
<protein>
    <recommendedName>
        <fullName evidence="5">Phospholipase</fullName>
        <ecNumber evidence="5">3.1.4.4</ecNumber>
    </recommendedName>
</protein>
<evidence type="ECO:0000256" key="3">
    <source>
        <dbReference type="ARBA" id="ARBA00022963"/>
    </source>
</evidence>
<dbReference type="SMART" id="SM00155">
    <property type="entry name" value="PLDc"/>
    <property type="match status" value="2"/>
</dbReference>
<dbReference type="Gene3D" id="3.30.870.10">
    <property type="entry name" value="Endonuclease Chain A"/>
    <property type="match status" value="3"/>
</dbReference>
<dbReference type="SUPFAM" id="SSF56024">
    <property type="entry name" value="Phospholipase D/nuclease"/>
    <property type="match status" value="2"/>
</dbReference>